<dbReference type="EMBL" id="AKHW03003905">
    <property type="protein sequence ID" value="KYO32662.1"/>
    <property type="molecule type" value="Genomic_DNA"/>
</dbReference>
<organism evidence="1 2">
    <name type="scientific">Alligator mississippiensis</name>
    <name type="common">American alligator</name>
    <dbReference type="NCBI Taxonomy" id="8496"/>
    <lineage>
        <taxon>Eukaryota</taxon>
        <taxon>Metazoa</taxon>
        <taxon>Chordata</taxon>
        <taxon>Craniata</taxon>
        <taxon>Vertebrata</taxon>
        <taxon>Euteleostomi</taxon>
        <taxon>Archelosauria</taxon>
        <taxon>Archosauria</taxon>
        <taxon>Crocodylia</taxon>
        <taxon>Alligatoridae</taxon>
        <taxon>Alligatorinae</taxon>
        <taxon>Alligator</taxon>
    </lineage>
</organism>
<accession>A0A151N759</accession>
<gene>
    <name evidence="1" type="ORF">Y1Q_0007835</name>
</gene>
<name>A0A151N759_ALLMI</name>
<sequence length="77" mass="8590">MNITTRTGDKRGDSHSDLIRATLGKAQLSVPTGSSICCCASCSFPNVTWHTQKLPWPLVKPILPFGHPFFTRNKSFW</sequence>
<dbReference type="Proteomes" id="UP000050525">
    <property type="component" value="Unassembled WGS sequence"/>
</dbReference>
<keyword evidence="2" id="KW-1185">Reference proteome</keyword>
<dbReference type="AlphaFoldDB" id="A0A151N759"/>
<protein>
    <submittedName>
        <fullName evidence="1">Uncharacterized protein</fullName>
    </submittedName>
</protein>
<evidence type="ECO:0000313" key="2">
    <source>
        <dbReference type="Proteomes" id="UP000050525"/>
    </source>
</evidence>
<reference evidence="1 2" key="1">
    <citation type="journal article" date="2012" name="Genome Biol.">
        <title>Sequencing three crocodilian genomes to illuminate the evolution of archosaurs and amniotes.</title>
        <authorList>
            <person name="St John J.A."/>
            <person name="Braun E.L."/>
            <person name="Isberg S.R."/>
            <person name="Miles L.G."/>
            <person name="Chong A.Y."/>
            <person name="Gongora J."/>
            <person name="Dalzell P."/>
            <person name="Moran C."/>
            <person name="Bed'hom B."/>
            <person name="Abzhanov A."/>
            <person name="Burgess S.C."/>
            <person name="Cooksey A.M."/>
            <person name="Castoe T.A."/>
            <person name="Crawford N.G."/>
            <person name="Densmore L.D."/>
            <person name="Drew J.C."/>
            <person name="Edwards S.V."/>
            <person name="Faircloth B.C."/>
            <person name="Fujita M.K."/>
            <person name="Greenwold M.J."/>
            <person name="Hoffmann F.G."/>
            <person name="Howard J.M."/>
            <person name="Iguchi T."/>
            <person name="Janes D.E."/>
            <person name="Khan S.Y."/>
            <person name="Kohno S."/>
            <person name="de Koning A.J."/>
            <person name="Lance S.L."/>
            <person name="McCarthy F.M."/>
            <person name="McCormack J.E."/>
            <person name="Merchant M.E."/>
            <person name="Peterson D.G."/>
            <person name="Pollock D.D."/>
            <person name="Pourmand N."/>
            <person name="Raney B.J."/>
            <person name="Roessler K.A."/>
            <person name="Sanford J.R."/>
            <person name="Sawyer R.H."/>
            <person name="Schmidt C.J."/>
            <person name="Triplett E.W."/>
            <person name="Tuberville T.D."/>
            <person name="Venegas-Anaya M."/>
            <person name="Howard J.T."/>
            <person name="Jarvis E.D."/>
            <person name="Guillette L.J.Jr."/>
            <person name="Glenn T.C."/>
            <person name="Green R.E."/>
            <person name="Ray D.A."/>
        </authorList>
    </citation>
    <scope>NUCLEOTIDE SEQUENCE [LARGE SCALE GENOMIC DNA]</scope>
    <source>
        <strain evidence="1">KSC_2009_1</strain>
    </source>
</reference>
<evidence type="ECO:0000313" key="1">
    <source>
        <dbReference type="EMBL" id="KYO32662.1"/>
    </source>
</evidence>
<proteinExistence type="predicted"/>
<comment type="caution">
    <text evidence="1">The sequence shown here is derived from an EMBL/GenBank/DDBJ whole genome shotgun (WGS) entry which is preliminary data.</text>
</comment>